<reference evidence="2" key="1">
    <citation type="journal article" date="2017" name="Genome Biol.">
        <title>Comparative genomics reveals high biological diversity and specific adaptations in the industrially and medically important fungal genus Aspergillus.</title>
        <authorList>
            <person name="de Vries R.P."/>
            <person name="Riley R."/>
            <person name="Wiebenga A."/>
            <person name="Aguilar-Osorio G."/>
            <person name="Amillis S."/>
            <person name="Uchima C.A."/>
            <person name="Anderluh G."/>
            <person name="Asadollahi M."/>
            <person name="Askin M."/>
            <person name="Barry K."/>
            <person name="Battaglia E."/>
            <person name="Bayram O."/>
            <person name="Benocci T."/>
            <person name="Braus-Stromeyer S.A."/>
            <person name="Caldana C."/>
            <person name="Canovas D."/>
            <person name="Cerqueira G.C."/>
            <person name="Chen F."/>
            <person name="Chen W."/>
            <person name="Choi C."/>
            <person name="Clum A."/>
            <person name="Dos Santos R.A."/>
            <person name="Damasio A.R."/>
            <person name="Diallinas G."/>
            <person name="Emri T."/>
            <person name="Fekete E."/>
            <person name="Flipphi M."/>
            <person name="Freyberg S."/>
            <person name="Gallo A."/>
            <person name="Gournas C."/>
            <person name="Habgood R."/>
            <person name="Hainaut M."/>
            <person name="Harispe M.L."/>
            <person name="Henrissat B."/>
            <person name="Hilden K.S."/>
            <person name="Hope R."/>
            <person name="Hossain A."/>
            <person name="Karabika E."/>
            <person name="Karaffa L."/>
            <person name="Karanyi Z."/>
            <person name="Krasevec N."/>
            <person name="Kuo A."/>
            <person name="Kusch H."/>
            <person name="LaButti K."/>
            <person name="Lagendijk E.L."/>
            <person name="Lapidus A."/>
            <person name="Levasseur A."/>
            <person name="Lindquist E."/>
            <person name="Lipzen A."/>
            <person name="Logrieco A.F."/>
            <person name="MacCabe A."/>
            <person name="Maekelae M.R."/>
            <person name="Malavazi I."/>
            <person name="Melin P."/>
            <person name="Meyer V."/>
            <person name="Mielnichuk N."/>
            <person name="Miskei M."/>
            <person name="Molnar A.P."/>
            <person name="Mule G."/>
            <person name="Ngan C.Y."/>
            <person name="Orejas M."/>
            <person name="Orosz E."/>
            <person name="Ouedraogo J.P."/>
            <person name="Overkamp K.M."/>
            <person name="Park H.-S."/>
            <person name="Perrone G."/>
            <person name="Piumi F."/>
            <person name="Punt P.J."/>
            <person name="Ram A.F."/>
            <person name="Ramon A."/>
            <person name="Rauscher S."/>
            <person name="Record E."/>
            <person name="Riano-Pachon D.M."/>
            <person name="Robert V."/>
            <person name="Roehrig J."/>
            <person name="Ruller R."/>
            <person name="Salamov A."/>
            <person name="Salih N.S."/>
            <person name="Samson R.A."/>
            <person name="Sandor E."/>
            <person name="Sanguinetti M."/>
            <person name="Schuetze T."/>
            <person name="Sepcic K."/>
            <person name="Shelest E."/>
            <person name="Sherlock G."/>
            <person name="Sophianopoulou V."/>
            <person name="Squina F.M."/>
            <person name="Sun H."/>
            <person name="Susca A."/>
            <person name="Todd R.B."/>
            <person name="Tsang A."/>
            <person name="Unkles S.E."/>
            <person name="van de Wiele N."/>
            <person name="van Rossen-Uffink D."/>
            <person name="Oliveira J.V."/>
            <person name="Vesth T.C."/>
            <person name="Visser J."/>
            <person name="Yu J.-H."/>
            <person name="Zhou M."/>
            <person name="Andersen M.R."/>
            <person name="Archer D.B."/>
            <person name="Baker S.E."/>
            <person name="Benoit I."/>
            <person name="Brakhage A.A."/>
            <person name="Braus G.H."/>
            <person name="Fischer R."/>
            <person name="Frisvad J.C."/>
            <person name="Goldman G.H."/>
            <person name="Houbraken J."/>
            <person name="Oakley B."/>
            <person name="Pocsi I."/>
            <person name="Scazzocchio C."/>
            <person name="Seiboth B."/>
            <person name="vanKuyk P.A."/>
            <person name="Wortman J."/>
            <person name="Dyer P.S."/>
            <person name="Grigoriev I.V."/>
        </authorList>
    </citation>
    <scope>NUCLEOTIDE SEQUENCE [LARGE SCALE GENOMIC DNA]</scope>
    <source>
        <strain evidence="2">CBS 583.65</strain>
    </source>
</reference>
<dbReference type="GeneID" id="63728383"/>
<keyword evidence="2" id="KW-1185">Reference proteome</keyword>
<gene>
    <name evidence="1" type="ORF">ASPVEDRAFT_43654</name>
</gene>
<protein>
    <submittedName>
        <fullName evidence="1">Uncharacterized protein</fullName>
    </submittedName>
</protein>
<dbReference type="RefSeq" id="XP_040669953.1">
    <property type="nucleotide sequence ID" value="XM_040812872.1"/>
</dbReference>
<evidence type="ECO:0000313" key="1">
    <source>
        <dbReference type="EMBL" id="OJJ04191.1"/>
    </source>
</evidence>
<evidence type="ECO:0000313" key="2">
    <source>
        <dbReference type="Proteomes" id="UP000184073"/>
    </source>
</evidence>
<dbReference type="VEuPathDB" id="FungiDB:ASPVEDRAFT_43654"/>
<dbReference type="EMBL" id="KV878131">
    <property type="protein sequence ID" value="OJJ04191.1"/>
    <property type="molecule type" value="Genomic_DNA"/>
</dbReference>
<organism evidence="1 2">
    <name type="scientific">Aspergillus versicolor CBS 583.65</name>
    <dbReference type="NCBI Taxonomy" id="1036611"/>
    <lineage>
        <taxon>Eukaryota</taxon>
        <taxon>Fungi</taxon>
        <taxon>Dikarya</taxon>
        <taxon>Ascomycota</taxon>
        <taxon>Pezizomycotina</taxon>
        <taxon>Eurotiomycetes</taxon>
        <taxon>Eurotiomycetidae</taxon>
        <taxon>Eurotiales</taxon>
        <taxon>Aspergillaceae</taxon>
        <taxon>Aspergillus</taxon>
        <taxon>Aspergillus subgen. Nidulantes</taxon>
    </lineage>
</organism>
<dbReference type="AlphaFoldDB" id="A0A1L9PRT9"/>
<dbReference type="PROSITE" id="PS51257">
    <property type="entry name" value="PROKAR_LIPOPROTEIN"/>
    <property type="match status" value="1"/>
</dbReference>
<sequence>MLQKAPRLPSCLVLTGSVNAVVISPFPPAAVTGCSRSIGAASNTVSFLRLDSEPSLFFSSPVHAVPIRTRIHHIC</sequence>
<accession>A0A1L9PRT9</accession>
<proteinExistence type="predicted"/>
<dbReference type="Proteomes" id="UP000184073">
    <property type="component" value="Unassembled WGS sequence"/>
</dbReference>
<name>A0A1L9PRT9_ASPVE</name>